<keyword evidence="1" id="KW-0472">Membrane</keyword>
<feature type="transmembrane region" description="Helical" evidence="1">
    <location>
        <begin position="28"/>
        <end position="48"/>
    </location>
</feature>
<name>A0A4V5Q302_9BACL</name>
<dbReference type="RefSeq" id="WP_136947193.1">
    <property type="nucleotide sequence ID" value="NZ_SWFM01000003.1"/>
</dbReference>
<dbReference type="GO" id="GO:0080120">
    <property type="term" value="P:CAAX-box protein maturation"/>
    <property type="evidence" value="ECO:0007669"/>
    <property type="project" value="UniProtKB-ARBA"/>
</dbReference>
<dbReference type="GO" id="GO:0008237">
    <property type="term" value="F:metallopeptidase activity"/>
    <property type="evidence" value="ECO:0007669"/>
    <property type="project" value="UniProtKB-KW"/>
</dbReference>
<dbReference type="GO" id="GO:0004175">
    <property type="term" value="F:endopeptidase activity"/>
    <property type="evidence" value="ECO:0007669"/>
    <property type="project" value="UniProtKB-ARBA"/>
</dbReference>
<gene>
    <name evidence="3" type="ORF">FBF83_10800</name>
</gene>
<keyword evidence="1" id="KW-0812">Transmembrane</keyword>
<sequence>MSFCKIHSGGIKIEQKLHDKNQFMWKSFFVVSLLLLIGSVIFSIVFSIRSPLFKYNNLSGPLWVIYSMIVILSISDIRTFLIGELKLKDIKKIYWVIPSLFIMYTLYFITFKWGIFISDSLLRRVNYDIWLLDKNTTYTLLFSCLIVPVAEEILFRGFLTGYLSKKITPWIAIIFSSSVFGYVHFDNQFFQFLIGLILSIIYNKTNSLIPCIVAHSLWNILAYFVIMN</sequence>
<proteinExistence type="predicted"/>
<feature type="transmembrane region" description="Helical" evidence="1">
    <location>
        <begin position="136"/>
        <end position="155"/>
    </location>
</feature>
<keyword evidence="3" id="KW-0645">Protease</keyword>
<dbReference type="Pfam" id="PF02517">
    <property type="entry name" value="Rce1-like"/>
    <property type="match status" value="1"/>
</dbReference>
<feature type="transmembrane region" description="Helical" evidence="1">
    <location>
        <begin position="93"/>
        <end position="116"/>
    </location>
</feature>
<dbReference type="PANTHER" id="PTHR43592">
    <property type="entry name" value="CAAX AMINO TERMINAL PROTEASE"/>
    <property type="match status" value="1"/>
</dbReference>
<keyword evidence="3" id="KW-0482">Metalloprotease</keyword>
<dbReference type="AlphaFoldDB" id="A0A4V5Q302"/>
<evidence type="ECO:0000259" key="2">
    <source>
        <dbReference type="Pfam" id="PF02517"/>
    </source>
</evidence>
<accession>A0A4V5Q302</accession>
<keyword evidence="3" id="KW-0378">Hydrolase</keyword>
<dbReference type="GO" id="GO:0006508">
    <property type="term" value="P:proteolysis"/>
    <property type="evidence" value="ECO:0007669"/>
    <property type="project" value="UniProtKB-KW"/>
</dbReference>
<dbReference type="EMBL" id="SWFM01000003">
    <property type="protein sequence ID" value="TKD69768.1"/>
    <property type="molecule type" value="Genomic_DNA"/>
</dbReference>
<evidence type="ECO:0000313" key="4">
    <source>
        <dbReference type="Proteomes" id="UP000310541"/>
    </source>
</evidence>
<feature type="transmembrane region" description="Helical" evidence="1">
    <location>
        <begin position="60"/>
        <end position="81"/>
    </location>
</feature>
<dbReference type="InterPro" id="IPR003675">
    <property type="entry name" value="Rce1/LyrA-like_dom"/>
</dbReference>
<evidence type="ECO:0000256" key="1">
    <source>
        <dbReference type="SAM" id="Phobius"/>
    </source>
</evidence>
<feature type="transmembrane region" description="Helical" evidence="1">
    <location>
        <begin position="167"/>
        <end position="185"/>
    </location>
</feature>
<feature type="transmembrane region" description="Helical" evidence="1">
    <location>
        <begin position="205"/>
        <end position="226"/>
    </location>
</feature>
<dbReference type="OrthoDB" id="9782250at2"/>
<keyword evidence="1" id="KW-1133">Transmembrane helix</keyword>
<reference evidence="3 4" key="1">
    <citation type="submission" date="2019-04" db="EMBL/GenBank/DDBJ databases">
        <title>Genome sequence of Bacillus hwajinpoensis strain Y2.</title>
        <authorList>
            <person name="Fair J.L."/>
            <person name="Maclea K.S."/>
        </authorList>
    </citation>
    <scope>NUCLEOTIDE SEQUENCE [LARGE SCALE GENOMIC DNA]</scope>
    <source>
        <strain evidence="3 4">Y2</strain>
    </source>
</reference>
<dbReference type="PANTHER" id="PTHR43592:SF15">
    <property type="entry name" value="CAAX AMINO TERMINAL PROTEASE FAMILY PROTEIN"/>
    <property type="match status" value="1"/>
</dbReference>
<evidence type="ECO:0000313" key="3">
    <source>
        <dbReference type="EMBL" id="TKD69768.1"/>
    </source>
</evidence>
<comment type="caution">
    <text evidence="3">The sequence shown here is derived from an EMBL/GenBank/DDBJ whole genome shotgun (WGS) entry which is preliminary data.</text>
</comment>
<dbReference type="Proteomes" id="UP000310541">
    <property type="component" value="Unassembled WGS sequence"/>
</dbReference>
<organism evidence="3 4">
    <name type="scientific">Guptibacillus hwajinpoensis</name>
    <dbReference type="NCBI Taxonomy" id="208199"/>
    <lineage>
        <taxon>Bacteria</taxon>
        <taxon>Bacillati</taxon>
        <taxon>Bacillota</taxon>
        <taxon>Bacilli</taxon>
        <taxon>Bacillales</taxon>
        <taxon>Guptibacillaceae</taxon>
        <taxon>Guptibacillus</taxon>
    </lineage>
</organism>
<protein>
    <submittedName>
        <fullName evidence="3">CPBP family intramembrane metalloprotease</fullName>
    </submittedName>
</protein>
<feature type="domain" description="CAAX prenyl protease 2/Lysostaphin resistance protein A-like" evidence="2">
    <location>
        <begin position="136"/>
        <end position="221"/>
    </location>
</feature>